<dbReference type="Proteomes" id="UP000823046">
    <property type="component" value="Unassembled WGS sequence"/>
</dbReference>
<dbReference type="EMBL" id="JADAQX010000019">
    <property type="protein sequence ID" value="KAF8822862.1"/>
    <property type="molecule type" value="Genomic_DNA"/>
</dbReference>
<organism evidence="1 2">
    <name type="scientific">Cardiosporidium cionae</name>
    <dbReference type="NCBI Taxonomy" id="476202"/>
    <lineage>
        <taxon>Eukaryota</taxon>
        <taxon>Sar</taxon>
        <taxon>Alveolata</taxon>
        <taxon>Apicomplexa</taxon>
        <taxon>Aconoidasida</taxon>
        <taxon>Nephromycida</taxon>
        <taxon>Cardiosporidium</taxon>
    </lineage>
</organism>
<sequence>MIMNRVMEEHLFQVQCIKSTEKANFLSTSRNEMRTTKFNEQIAYVLICEPLDNFHLGSSFLTLFIGILWESFEQKQITNTLADYYVKFPEDILGILHHLLPGEVKLYGKWAAIISEFKPG</sequence>
<gene>
    <name evidence="1" type="ORF">IE077_002350</name>
</gene>
<evidence type="ECO:0000313" key="1">
    <source>
        <dbReference type="EMBL" id="KAF8822862.1"/>
    </source>
</evidence>
<name>A0ABQ7JFR4_9APIC</name>
<accession>A0ABQ7JFR4</accession>
<protein>
    <submittedName>
        <fullName evidence="1">Uncharacterized protein</fullName>
    </submittedName>
</protein>
<evidence type="ECO:0000313" key="2">
    <source>
        <dbReference type="Proteomes" id="UP000823046"/>
    </source>
</evidence>
<reference evidence="1 2" key="1">
    <citation type="journal article" date="2020" name="bioRxiv">
        <title>Metabolic contributions of an alphaproteobacterial endosymbiont in the apicomplexan Cardiosporidium cionae.</title>
        <authorList>
            <person name="Hunter E.S."/>
            <person name="Paight C.J."/>
            <person name="Lane C.E."/>
        </authorList>
    </citation>
    <scope>NUCLEOTIDE SEQUENCE [LARGE SCALE GENOMIC DNA]</scope>
    <source>
        <strain evidence="1">ESH_2018</strain>
    </source>
</reference>
<keyword evidence="2" id="KW-1185">Reference proteome</keyword>
<comment type="caution">
    <text evidence="1">The sequence shown here is derived from an EMBL/GenBank/DDBJ whole genome shotgun (WGS) entry which is preliminary data.</text>
</comment>
<proteinExistence type="predicted"/>